<organism evidence="2 3">
    <name type="scientific">Apolygus lucorum</name>
    <name type="common">Small green plant bug</name>
    <name type="synonym">Lygocoris lucorum</name>
    <dbReference type="NCBI Taxonomy" id="248454"/>
    <lineage>
        <taxon>Eukaryota</taxon>
        <taxon>Metazoa</taxon>
        <taxon>Ecdysozoa</taxon>
        <taxon>Arthropoda</taxon>
        <taxon>Hexapoda</taxon>
        <taxon>Insecta</taxon>
        <taxon>Pterygota</taxon>
        <taxon>Neoptera</taxon>
        <taxon>Paraneoptera</taxon>
        <taxon>Hemiptera</taxon>
        <taxon>Heteroptera</taxon>
        <taxon>Panheteroptera</taxon>
        <taxon>Cimicomorpha</taxon>
        <taxon>Miridae</taxon>
        <taxon>Mirini</taxon>
        <taxon>Apolygus</taxon>
    </lineage>
</organism>
<dbReference type="Proteomes" id="UP000466442">
    <property type="component" value="Unassembled WGS sequence"/>
</dbReference>
<sequence length="75" mass="8160">MSKIRGSRKKKIISIDNSSCSGGCGPHDSSASTYASLVEEMPRRLQHEEGNPRGGRPRQNPPLSYPASTDPYSLD</sequence>
<evidence type="ECO:0000313" key="2">
    <source>
        <dbReference type="EMBL" id="KAF6203870.1"/>
    </source>
</evidence>
<feature type="compositionally biased region" description="Polar residues" evidence="1">
    <location>
        <begin position="66"/>
        <end position="75"/>
    </location>
</feature>
<reference evidence="2" key="1">
    <citation type="journal article" date="2021" name="Mol. Ecol. Resour.">
        <title>Apolygus lucorum genome provides insights into omnivorousness and mesophyll feeding.</title>
        <authorList>
            <person name="Liu Y."/>
            <person name="Liu H."/>
            <person name="Wang H."/>
            <person name="Huang T."/>
            <person name="Liu B."/>
            <person name="Yang B."/>
            <person name="Yin L."/>
            <person name="Li B."/>
            <person name="Zhang Y."/>
            <person name="Zhang S."/>
            <person name="Jiang F."/>
            <person name="Zhang X."/>
            <person name="Ren Y."/>
            <person name="Wang B."/>
            <person name="Wang S."/>
            <person name="Lu Y."/>
            <person name="Wu K."/>
            <person name="Fan W."/>
            <person name="Wang G."/>
        </authorList>
    </citation>
    <scope>NUCLEOTIDE SEQUENCE</scope>
    <source>
        <strain evidence="2">12Hb</strain>
    </source>
</reference>
<comment type="caution">
    <text evidence="2">The sequence shown here is derived from an EMBL/GenBank/DDBJ whole genome shotgun (WGS) entry which is preliminary data.</text>
</comment>
<protein>
    <submittedName>
        <fullName evidence="2">Uncharacterized protein</fullName>
    </submittedName>
</protein>
<gene>
    <name evidence="2" type="ORF">GE061_002205</name>
</gene>
<feature type="region of interest" description="Disordered" evidence="1">
    <location>
        <begin position="1"/>
        <end position="75"/>
    </location>
</feature>
<feature type="compositionally biased region" description="Basic and acidic residues" evidence="1">
    <location>
        <begin position="40"/>
        <end position="51"/>
    </location>
</feature>
<accession>A0A8S9X424</accession>
<feature type="compositionally biased region" description="Basic residues" evidence="1">
    <location>
        <begin position="1"/>
        <end position="12"/>
    </location>
</feature>
<evidence type="ECO:0000256" key="1">
    <source>
        <dbReference type="SAM" id="MobiDB-lite"/>
    </source>
</evidence>
<proteinExistence type="predicted"/>
<dbReference type="EMBL" id="WIXP02000010">
    <property type="protein sequence ID" value="KAF6203870.1"/>
    <property type="molecule type" value="Genomic_DNA"/>
</dbReference>
<evidence type="ECO:0000313" key="3">
    <source>
        <dbReference type="Proteomes" id="UP000466442"/>
    </source>
</evidence>
<dbReference type="AlphaFoldDB" id="A0A8S9X424"/>
<name>A0A8S9X424_APOLU</name>
<keyword evidence="3" id="KW-1185">Reference proteome</keyword>